<dbReference type="Pfam" id="PF01262">
    <property type="entry name" value="AlaDh_PNT_C"/>
    <property type="match status" value="1"/>
</dbReference>
<gene>
    <name evidence="10" type="primary">fdhA</name>
    <name evidence="10" type="ORF">GCM10020369_80140</name>
</gene>
<feature type="domain" description="Alanine dehydrogenase/pyridine nucleotide transhydrogenase NAD(H)-binding" evidence="8">
    <location>
        <begin position="217"/>
        <end position="277"/>
    </location>
</feature>
<dbReference type="CDD" id="cd08282">
    <property type="entry name" value="PFDH_like"/>
    <property type="match status" value="1"/>
</dbReference>
<evidence type="ECO:0000259" key="9">
    <source>
        <dbReference type="Pfam" id="PF08240"/>
    </source>
</evidence>
<dbReference type="PANTHER" id="PTHR42813">
    <property type="entry name" value="ZINC-TYPE ALCOHOL DEHYDROGENASE-LIKE"/>
    <property type="match status" value="1"/>
</dbReference>
<dbReference type="InterPro" id="IPR007698">
    <property type="entry name" value="AlaDH/PNT_NAD(H)-bd"/>
</dbReference>
<evidence type="ECO:0000256" key="5">
    <source>
        <dbReference type="ARBA" id="ARBA00023002"/>
    </source>
</evidence>
<dbReference type="SUPFAM" id="SSF50129">
    <property type="entry name" value="GroES-like"/>
    <property type="match status" value="1"/>
</dbReference>
<protein>
    <submittedName>
        <fullName evidence="10">Formaldehyde dehydrogenase, glutathione-independent</fullName>
    </submittedName>
</protein>
<comment type="cofactor">
    <cofactor evidence="1">
        <name>Zn(2+)</name>
        <dbReference type="ChEBI" id="CHEBI:29105"/>
    </cofactor>
</comment>
<reference evidence="11" key="1">
    <citation type="journal article" date="2019" name="Int. J. Syst. Evol. Microbiol.">
        <title>The Global Catalogue of Microorganisms (GCM) 10K type strain sequencing project: providing services to taxonomists for standard genome sequencing and annotation.</title>
        <authorList>
            <consortium name="The Broad Institute Genomics Platform"/>
            <consortium name="The Broad Institute Genome Sequencing Center for Infectious Disease"/>
            <person name="Wu L."/>
            <person name="Ma J."/>
        </authorList>
    </citation>
    <scope>NUCLEOTIDE SEQUENCE [LARGE SCALE GENOMIC DNA]</scope>
    <source>
        <strain evidence="11">JCM 9458</strain>
    </source>
</reference>
<dbReference type="NCBIfam" id="TIGR02819">
    <property type="entry name" value="fdhA_non_GSH"/>
    <property type="match status" value="1"/>
</dbReference>
<keyword evidence="5" id="KW-0560">Oxidoreductase</keyword>
<dbReference type="PROSITE" id="PS00059">
    <property type="entry name" value="ADH_ZINC"/>
    <property type="match status" value="1"/>
</dbReference>
<organism evidence="10 11">
    <name type="scientific">Cryptosporangium minutisporangium</name>
    <dbReference type="NCBI Taxonomy" id="113569"/>
    <lineage>
        <taxon>Bacteria</taxon>
        <taxon>Bacillati</taxon>
        <taxon>Actinomycetota</taxon>
        <taxon>Actinomycetes</taxon>
        <taxon>Cryptosporangiales</taxon>
        <taxon>Cryptosporangiaceae</taxon>
        <taxon>Cryptosporangium</taxon>
    </lineage>
</organism>
<dbReference type="Pfam" id="PF08240">
    <property type="entry name" value="ADH_N"/>
    <property type="match status" value="1"/>
</dbReference>
<dbReference type="InterPro" id="IPR002328">
    <property type="entry name" value="ADH_Zn_CS"/>
</dbReference>
<dbReference type="EMBL" id="BAAAYN010000075">
    <property type="protein sequence ID" value="GAA3398011.1"/>
    <property type="molecule type" value="Genomic_DNA"/>
</dbReference>
<comment type="caution">
    <text evidence="10">The sequence shown here is derived from an EMBL/GenBank/DDBJ whole genome shotgun (WGS) entry which is preliminary data.</text>
</comment>
<dbReference type="InterPro" id="IPR011032">
    <property type="entry name" value="GroES-like_sf"/>
</dbReference>
<sequence length="435" mass="45576">MIAEGNLVDTIGDGMPPEHRRKGVSTVAGNAGNQAVAYLGPGKVTVETIDYPELVLKDGPGVHPANVGRKCDHGVILKVVSTNICGSDQHMVRGRTTAPSGLVLGHEITGEVVEAGRDVEYIKVGDLCSVPFNIACGRCRMCKEGHTGVCLNVNPERPGSAYGYVDMGGWVGGQAEYVMVPYADWNLLRFPDKDQAMEKILDLTMLSDIFPTGYHGAVTAGVTTGSTVYVAGAGPVGLAAAYSSLLLGAAVVVVGDMVAERLEQARSFGCETVDLTEQGTLPERLEQILGEPEVDAAIDAVGFEARGHGANAAEAPATVLNSVMEVTRAAGRLGIPGLYVTGDPGAVDDAAKMGSLSIRIGLGWAKSHTFTTGQCPVMRYHRRLMGAILADRAHIADAVNATVIPLSEAPRGYAEFDSGVARKYVLDPHGLVAAR</sequence>
<evidence type="ECO:0000313" key="10">
    <source>
        <dbReference type="EMBL" id="GAA3398011.1"/>
    </source>
</evidence>
<keyword evidence="11" id="KW-1185">Reference proteome</keyword>
<feature type="region of interest" description="Disordered" evidence="7">
    <location>
        <begin position="1"/>
        <end position="23"/>
    </location>
</feature>
<evidence type="ECO:0000256" key="3">
    <source>
        <dbReference type="ARBA" id="ARBA00022723"/>
    </source>
</evidence>
<dbReference type="InterPro" id="IPR036291">
    <property type="entry name" value="NAD(P)-bd_dom_sf"/>
</dbReference>
<dbReference type="Proteomes" id="UP001501676">
    <property type="component" value="Unassembled WGS sequence"/>
</dbReference>
<keyword evidence="3" id="KW-0479">Metal-binding</keyword>
<keyword evidence="6" id="KW-0520">NAD</keyword>
<comment type="similarity">
    <text evidence="2">Belongs to the zinc-containing alcohol dehydrogenase family.</text>
</comment>
<dbReference type="InterPro" id="IPR013154">
    <property type="entry name" value="ADH-like_N"/>
</dbReference>
<evidence type="ECO:0000256" key="1">
    <source>
        <dbReference type="ARBA" id="ARBA00001947"/>
    </source>
</evidence>
<dbReference type="Gene3D" id="3.40.50.720">
    <property type="entry name" value="NAD(P)-binding Rossmann-like Domain"/>
    <property type="match status" value="1"/>
</dbReference>
<evidence type="ECO:0000259" key="8">
    <source>
        <dbReference type="Pfam" id="PF01262"/>
    </source>
</evidence>
<dbReference type="SUPFAM" id="SSF51735">
    <property type="entry name" value="NAD(P)-binding Rossmann-fold domains"/>
    <property type="match status" value="1"/>
</dbReference>
<evidence type="ECO:0000256" key="7">
    <source>
        <dbReference type="SAM" id="MobiDB-lite"/>
    </source>
</evidence>
<evidence type="ECO:0000313" key="11">
    <source>
        <dbReference type="Proteomes" id="UP001501676"/>
    </source>
</evidence>
<dbReference type="InterPro" id="IPR014184">
    <property type="entry name" value="HCHO_DH_non_GSH"/>
</dbReference>
<evidence type="ECO:0000256" key="2">
    <source>
        <dbReference type="ARBA" id="ARBA00008072"/>
    </source>
</evidence>
<keyword evidence="4" id="KW-0862">Zinc</keyword>
<dbReference type="Gene3D" id="3.90.180.10">
    <property type="entry name" value="Medium-chain alcohol dehydrogenases, catalytic domain"/>
    <property type="match status" value="1"/>
</dbReference>
<accession>A0ABP6TDH2</accession>
<feature type="domain" description="Alcohol dehydrogenase-like N-terminal" evidence="9">
    <location>
        <begin position="73"/>
        <end position="184"/>
    </location>
</feature>
<dbReference type="PANTHER" id="PTHR42813:SF3">
    <property type="entry name" value="GLUTATHIONE-INDEPENDENT FORMALDEHYDE DEHYDROGENASE"/>
    <property type="match status" value="1"/>
</dbReference>
<name>A0ABP6TDH2_9ACTN</name>
<evidence type="ECO:0000256" key="6">
    <source>
        <dbReference type="ARBA" id="ARBA00023027"/>
    </source>
</evidence>
<evidence type="ECO:0000256" key="4">
    <source>
        <dbReference type="ARBA" id="ARBA00022833"/>
    </source>
</evidence>
<proteinExistence type="inferred from homology"/>